<comment type="caution">
    <text evidence="1">The sequence shown here is derived from an EMBL/GenBank/DDBJ whole genome shotgun (WGS) entry which is preliminary data.</text>
</comment>
<organism evidence="1">
    <name type="scientific">marine sediment metagenome</name>
    <dbReference type="NCBI Taxonomy" id="412755"/>
    <lineage>
        <taxon>unclassified sequences</taxon>
        <taxon>metagenomes</taxon>
        <taxon>ecological metagenomes</taxon>
    </lineage>
</organism>
<dbReference type="EMBL" id="LAZR01004470">
    <property type="protein sequence ID" value="KKN08315.1"/>
    <property type="molecule type" value="Genomic_DNA"/>
</dbReference>
<gene>
    <name evidence="1" type="ORF">LCGC14_1057780</name>
</gene>
<proteinExistence type="predicted"/>
<name>A0A0F9MM51_9ZZZZ</name>
<protein>
    <submittedName>
        <fullName evidence="1">Uncharacterized protein</fullName>
    </submittedName>
</protein>
<evidence type="ECO:0000313" key="1">
    <source>
        <dbReference type="EMBL" id="KKN08315.1"/>
    </source>
</evidence>
<dbReference type="AlphaFoldDB" id="A0A0F9MM51"/>
<sequence length="102" mass="11600">MNWNQARKKLAVGDEVKVEWIDAESSDPWFSKDEPFCEHGHLCITIGVIHSISEEGLVVYGTYSPECCEASPEEFCMTFKIPAGCIRKIHTKPRWGTAHELF</sequence>
<accession>A0A0F9MM51</accession>
<reference evidence="1" key="1">
    <citation type="journal article" date="2015" name="Nature">
        <title>Complex archaea that bridge the gap between prokaryotes and eukaryotes.</title>
        <authorList>
            <person name="Spang A."/>
            <person name="Saw J.H."/>
            <person name="Jorgensen S.L."/>
            <person name="Zaremba-Niedzwiedzka K."/>
            <person name="Martijn J."/>
            <person name="Lind A.E."/>
            <person name="van Eijk R."/>
            <person name="Schleper C."/>
            <person name="Guy L."/>
            <person name="Ettema T.J."/>
        </authorList>
    </citation>
    <scope>NUCLEOTIDE SEQUENCE</scope>
</reference>